<feature type="repeat" description="RCC1" evidence="2">
    <location>
        <begin position="156"/>
        <end position="208"/>
    </location>
</feature>
<feature type="repeat" description="RCC1" evidence="2">
    <location>
        <begin position="261"/>
        <end position="312"/>
    </location>
</feature>
<dbReference type="SUPFAM" id="SSF50985">
    <property type="entry name" value="RCC1/BLIP-II"/>
    <property type="match status" value="2"/>
</dbReference>
<evidence type="ECO:0000313" key="4">
    <source>
        <dbReference type="EMBL" id="CAG5132690.1"/>
    </source>
</evidence>
<gene>
    <name evidence="4" type="ORF">CUNI_LOCUS18248</name>
</gene>
<proteinExistence type="predicted"/>
<dbReference type="PANTHER" id="PTHR22872:SF9">
    <property type="entry name" value="X-LINKED RETINITIS PIGMENTOSA GTPASE REGULATOR"/>
    <property type="match status" value="1"/>
</dbReference>
<organism evidence="4 5">
    <name type="scientific">Candidula unifasciata</name>
    <dbReference type="NCBI Taxonomy" id="100452"/>
    <lineage>
        <taxon>Eukaryota</taxon>
        <taxon>Metazoa</taxon>
        <taxon>Spiralia</taxon>
        <taxon>Lophotrochozoa</taxon>
        <taxon>Mollusca</taxon>
        <taxon>Gastropoda</taxon>
        <taxon>Heterobranchia</taxon>
        <taxon>Euthyneura</taxon>
        <taxon>Panpulmonata</taxon>
        <taxon>Eupulmonata</taxon>
        <taxon>Stylommatophora</taxon>
        <taxon>Helicina</taxon>
        <taxon>Helicoidea</taxon>
        <taxon>Geomitridae</taxon>
        <taxon>Candidula</taxon>
    </lineage>
</organism>
<evidence type="ECO:0000259" key="3">
    <source>
        <dbReference type="Pfam" id="PF25390"/>
    </source>
</evidence>
<dbReference type="PANTHER" id="PTHR22872">
    <property type="entry name" value="BTK-BINDING PROTEIN-RELATED"/>
    <property type="match status" value="1"/>
</dbReference>
<dbReference type="InterPro" id="IPR009091">
    <property type="entry name" value="RCC1/BLIP-II"/>
</dbReference>
<comment type="caution">
    <text evidence="4">The sequence shown here is derived from an EMBL/GenBank/DDBJ whole genome shotgun (WGS) entry which is preliminary data.</text>
</comment>
<feature type="non-terminal residue" evidence="4">
    <location>
        <position position="1"/>
    </location>
</feature>
<dbReference type="Proteomes" id="UP000678393">
    <property type="component" value="Unassembled WGS sequence"/>
</dbReference>
<evidence type="ECO:0000256" key="2">
    <source>
        <dbReference type="PROSITE-ProRule" id="PRU00235"/>
    </source>
</evidence>
<dbReference type="AlphaFoldDB" id="A0A8S3ZXD5"/>
<sequence>MTSVVVWEHDDLKTTSTERSDKIIVCRKIQSSNGNGIKSLSSRLSGTLVCCQDGTVHCCTHDSEHPAAEKILENLAPVKNVQNQKVIQVAAGDSHNVILTEDHSVHTWGRNEYGQLGREASRKNRGIPKLVKSLAGYSVVQISCGSVHTLALSNDGLVFSWGSNSFGQLGLGKSTSHQNLPEVISSLKGLPVMLITAGSYHSFLLSKSGSVYGWGRNDCGQLGLNNTENSDTPKRCRFFNDKKVKYICCGESHTACLTKDGSVFTFGAGSQGQLGHCSNSDETTPKQVKQLSGCEVSQIACGSNHTLAYVPKSGRLHIFGFGGIGHFSVMEEENENCHITLSGLFVETSDNQPSTLCLPIENTDQQHRIKTIHAGGNHSFITVVAAKQKCDSEDFRNEDPSKQILTLSQETVSMLYSLSPDVIPPNIIGKIFSSASCLNSSFLLPNDEHYESSDENHGVNLHAVREFFQKLKEKQNIMQLIHDQIQNNLIPQLPSTPPSGEAIRLYLMLPECDLFDRPEFYHSLICQFAKSFLDLDKKARKIFTSWCTCSQASFFKKLVVIFQQCSLYLLQLPYSPRSTQDVKRNKDLRTCLNMLKMLHQVNEAKNILPANTFIMPEFKDKVDVQKEYINLRRSQSPELNTEVFKQLLQQLVSLLSEHSIQE</sequence>
<feature type="repeat" description="RCC1" evidence="2">
    <location>
        <begin position="209"/>
        <end position="260"/>
    </location>
</feature>
<evidence type="ECO:0000256" key="1">
    <source>
        <dbReference type="ARBA" id="ARBA00022737"/>
    </source>
</evidence>
<dbReference type="InterPro" id="IPR051625">
    <property type="entry name" value="Signaling_Regulatory_Domain"/>
</dbReference>
<dbReference type="InterPro" id="IPR000408">
    <property type="entry name" value="Reg_chr_condens"/>
</dbReference>
<feature type="domain" description="RCC1-like" evidence="3">
    <location>
        <begin position="29"/>
        <end position="381"/>
    </location>
</feature>
<dbReference type="InterPro" id="IPR058923">
    <property type="entry name" value="RCC1-like_dom"/>
</dbReference>
<keyword evidence="5" id="KW-1185">Reference proteome</keyword>
<dbReference type="Gene3D" id="2.130.10.30">
    <property type="entry name" value="Regulator of chromosome condensation 1/beta-lactamase-inhibitor protein II"/>
    <property type="match status" value="2"/>
</dbReference>
<keyword evidence="1" id="KW-0677">Repeat</keyword>
<protein>
    <recommendedName>
        <fullName evidence="3">RCC1-like domain-containing protein</fullName>
    </recommendedName>
</protein>
<dbReference type="PROSITE" id="PS50012">
    <property type="entry name" value="RCC1_3"/>
    <property type="match status" value="4"/>
</dbReference>
<dbReference type="EMBL" id="CAJHNH020005558">
    <property type="protein sequence ID" value="CAG5132690.1"/>
    <property type="molecule type" value="Genomic_DNA"/>
</dbReference>
<name>A0A8S3ZXD5_9EUPU</name>
<dbReference type="Pfam" id="PF25390">
    <property type="entry name" value="WD40_RLD"/>
    <property type="match status" value="1"/>
</dbReference>
<reference evidence="4" key="1">
    <citation type="submission" date="2021-04" db="EMBL/GenBank/DDBJ databases">
        <authorList>
            <consortium name="Molecular Ecology Group"/>
        </authorList>
    </citation>
    <scope>NUCLEOTIDE SEQUENCE</scope>
</reference>
<accession>A0A8S3ZXD5</accession>
<dbReference type="OrthoDB" id="8068875at2759"/>
<dbReference type="PROSITE" id="PS00626">
    <property type="entry name" value="RCC1_2"/>
    <property type="match status" value="2"/>
</dbReference>
<dbReference type="PRINTS" id="PR00633">
    <property type="entry name" value="RCCNDNSATION"/>
</dbReference>
<feature type="repeat" description="RCC1" evidence="2">
    <location>
        <begin position="103"/>
        <end position="155"/>
    </location>
</feature>
<evidence type="ECO:0000313" key="5">
    <source>
        <dbReference type="Proteomes" id="UP000678393"/>
    </source>
</evidence>